<evidence type="ECO:0000256" key="8">
    <source>
        <dbReference type="SAM" id="Phobius"/>
    </source>
</evidence>
<sequence>MIDIFVATMAMVSLHNSKRQTEQRAAVTSQNLSQVLEQYISGFIGRIDLVLIDVADELKAGTVDGSEVTSSLGRHQAYLPELESLRVTDAQATVRYGLGVSQGSRVNLSDRDFFIAAKGDPKSNLVISKPIFARISKKWVIALSRRIDTPEGAFDGIVYANIALEHIIKVFASVDIGPHGGISLRDREMAIIARYPQPKDIGSDIGSKKISPDLRRLFEAGQTSGTFFTPTSFDDMPKYVSYRKIGNYPLYVTVGIAAEDYLKQWRHERIVTLVMVSIFILGTLVFLYMVYKYVNYRRQTEDALNMKTIQLESMTIKLEKMVTQETTLRIQKEQLLIQQSKMATMGEMMAMIAHQWKQPLNALALNVFDIKDAYEYGELNKEYLDNMVRTSKEQINFMAKTIDDFRNFLLPDKEKISFNVRGVIDDLLYMFGGLYRKNNIEISAETTTTGAVLISAGYPNELKQVVLNIINNARDAILSRRQGGIPDLVGQIKIVISESDDDIYVSITDNGGGIPQDIIGNIYEPYFSTKKQQGGTGLGLYMSKIIIETSMGGKLSVRNLDNGTEFTITMKKAVVANAL</sequence>
<dbReference type="EC" id="2.7.13.3" evidence="2"/>
<feature type="domain" description="Histidine kinase" evidence="9">
    <location>
        <begin position="351"/>
        <end position="574"/>
    </location>
</feature>
<organism evidence="10 11">
    <name type="scientific">Candidatus Magnetobacterium casense</name>
    <dbReference type="NCBI Taxonomy" id="1455061"/>
    <lineage>
        <taxon>Bacteria</taxon>
        <taxon>Pseudomonadati</taxon>
        <taxon>Nitrospirota</taxon>
        <taxon>Thermodesulfovibrionia</taxon>
        <taxon>Thermodesulfovibrionales</taxon>
        <taxon>Candidatus Magnetobacteriaceae</taxon>
        <taxon>Candidatus Magnetobacterium</taxon>
    </lineage>
</organism>
<keyword evidence="5" id="KW-0418">Kinase</keyword>
<keyword evidence="8" id="KW-0472">Membrane</keyword>
<name>A0ABS6RUH3_9BACT</name>
<comment type="catalytic activity">
    <reaction evidence="1">
        <text>ATP + protein L-histidine = ADP + protein N-phospho-L-histidine.</text>
        <dbReference type="EC" id="2.7.13.3"/>
    </reaction>
</comment>
<keyword evidence="4" id="KW-0547">Nucleotide-binding</keyword>
<evidence type="ECO:0000256" key="7">
    <source>
        <dbReference type="ARBA" id="ARBA00023012"/>
    </source>
</evidence>
<dbReference type="PROSITE" id="PS50109">
    <property type="entry name" value="HIS_KIN"/>
    <property type="match status" value="1"/>
</dbReference>
<keyword evidence="6" id="KW-0067">ATP-binding</keyword>
<keyword evidence="8" id="KW-1133">Transmembrane helix</keyword>
<dbReference type="Proteomes" id="UP001196980">
    <property type="component" value="Unassembled WGS sequence"/>
</dbReference>
<evidence type="ECO:0000256" key="5">
    <source>
        <dbReference type="ARBA" id="ARBA00022777"/>
    </source>
</evidence>
<dbReference type="CDD" id="cd12914">
    <property type="entry name" value="PDC1_DGC_like"/>
    <property type="match status" value="1"/>
</dbReference>
<evidence type="ECO:0000256" key="4">
    <source>
        <dbReference type="ARBA" id="ARBA00022741"/>
    </source>
</evidence>
<dbReference type="CDD" id="cd00082">
    <property type="entry name" value="HisKA"/>
    <property type="match status" value="1"/>
</dbReference>
<reference evidence="10 11" key="1">
    <citation type="journal article" date="2020" name="J Geophys Res Biogeosci">
        <title>Magnetotaxis as an Adaptation to Enable Bacterial Shuttling of Microbial Sulfur and Sulfur Cycling Across Aquatic Oxic#Anoxic Interfaces.</title>
        <authorList>
            <person name="Li J."/>
            <person name="Liu P."/>
            <person name="Wang J."/>
            <person name="Roberts A.P."/>
            <person name="Pan Y."/>
        </authorList>
    </citation>
    <scope>NUCLEOTIDE SEQUENCE [LARGE SCALE GENOMIC DNA]</scope>
    <source>
        <strain evidence="10 11">MYR-1_YQ</strain>
    </source>
</reference>
<evidence type="ECO:0000256" key="2">
    <source>
        <dbReference type="ARBA" id="ARBA00012438"/>
    </source>
</evidence>
<protein>
    <recommendedName>
        <fullName evidence="2">histidine kinase</fullName>
        <ecNumber evidence="2">2.7.13.3</ecNumber>
    </recommendedName>
</protein>
<evidence type="ECO:0000256" key="6">
    <source>
        <dbReference type="ARBA" id="ARBA00022840"/>
    </source>
</evidence>
<gene>
    <name evidence="10" type="ORF">HWQ67_01630</name>
</gene>
<evidence type="ECO:0000256" key="1">
    <source>
        <dbReference type="ARBA" id="ARBA00000085"/>
    </source>
</evidence>
<evidence type="ECO:0000256" key="3">
    <source>
        <dbReference type="ARBA" id="ARBA00022679"/>
    </source>
</evidence>
<dbReference type="InterPro" id="IPR003594">
    <property type="entry name" value="HATPase_dom"/>
</dbReference>
<keyword evidence="7" id="KW-0902">Two-component regulatory system</keyword>
<dbReference type="Pfam" id="PF02518">
    <property type="entry name" value="HATPase_c"/>
    <property type="match status" value="1"/>
</dbReference>
<dbReference type="CDD" id="cd12915">
    <property type="entry name" value="PDC2_DGC_like"/>
    <property type="match status" value="1"/>
</dbReference>
<keyword evidence="8" id="KW-0812">Transmembrane</keyword>
<evidence type="ECO:0000259" key="9">
    <source>
        <dbReference type="PROSITE" id="PS50109"/>
    </source>
</evidence>
<evidence type="ECO:0000313" key="10">
    <source>
        <dbReference type="EMBL" id="MBV6340276.1"/>
    </source>
</evidence>
<dbReference type="SMART" id="SM00387">
    <property type="entry name" value="HATPase_c"/>
    <property type="match status" value="1"/>
</dbReference>
<dbReference type="EMBL" id="JABXWD010000015">
    <property type="protein sequence ID" value="MBV6340276.1"/>
    <property type="molecule type" value="Genomic_DNA"/>
</dbReference>
<dbReference type="CDD" id="cd00075">
    <property type="entry name" value="HATPase"/>
    <property type="match status" value="1"/>
</dbReference>
<dbReference type="InterPro" id="IPR005467">
    <property type="entry name" value="His_kinase_dom"/>
</dbReference>
<proteinExistence type="predicted"/>
<dbReference type="PANTHER" id="PTHR43065">
    <property type="entry name" value="SENSOR HISTIDINE KINASE"/>
    <property type="match status" value="1"/>
</dbReference>
<keyword evidence="3" id="KW-0808">Transferase</keyword>
<comment type="caution">
    <text evidence="10">The sequence shown here is derived from an EMBL/GenBank/DDBJ whole genome shotgun (WGS) entry which is preliminary data.</text>
</comment>
<evidence type="ECO:0000313" key="11">
    <source>
        <dbReference type="Proteomes" id="UP001196980"/>
    </source>
</evidence>
<keyword evidence="11" id="KW-1185">Reference proteome</keyword>
<dbReference type="PANTHER" id="PTHR43065:SF46">
    <property type="entry name" value="C4-DICARBOXYLATE TRANSPORT SENSOR PROTEIN DCTB"/>
    <property type="match status" value="1"/>
</dbReference>
<dbReference type="InterPro" id="IPR003661">
    <property type="entry name" value="HisK_dim/P_dom"/>
</dbReference>
<feature type="transmembrane region" description="Helical" evidence="8">
    <location>
        <begin position="270"/>
        <end position="291"/>
    </location>
</feature>
<accession>A0ABS6RUH3</accession>